<accession>W3XKL6</accession>
<gene>
    <name evidence="3" type="ORF">PFICI_00431</name>
</gene>
<feature type="compositionally biased region" description="Polar residues" evidence="1">
    <location>
        <begin position="334"/>
        <end position="345"/>
    </location>
</feature>
<feature type="region of interest" description="Disordered" evidence="1">
    <location>
        <begin position="334"/>
        <end position="359"/>
    </location>
</feature>
<protein>
    <submittedName>
        <fullName evidence="3">Uncharacterized protein</fullName>
    </submittedName>
</protein>
<dbReference type="EMBL" id="KI912109">
    <property type="protein sequence ID" value="ETS86603.1"/>
    <property type="molecule type" value="Genomic_DNA"/>
</dbReference>
<dbReference type="KEGG" id="pfy:PFICI_00431"/>
<dbReference type="OrthoDB" id="10675902at2759"/>
<feature type="region of interest" description="Disordered" evidence="1">
    <location>
        <begin position="401"/>
        <end position="430"/>
    </location>
</feature>
<evidence type="ECO:0000313" key="4">
    <source>
        <dbReference type="Proteomes" id="UP000030651"/>
    </source>
</evidence>
<feature type="region of interest" description="Disordered" evidence="1">
    <location>
        <begin position="284"/>
        <end position="309"/>
    </location>
</feature>
<feature type="region of interest" description="Disordered" evidence="1">
    <location>
        <begin position="448"/>
        <end position="477"/>
    </location>
</feature>
<keyword evidence="4" id="KW-1185">Reference proteome</keyword>
<dbReference type="RefSeq" id="XP_007827203.1">
    <property type="nucleotide sequence ID" value="XM_007829012.1"/>
</dbReference>
<dbReference type="Proteomes" id="UP000030651">
    <property type="component" value="Unassembled WGS sequence"/>
</dbReference>
<organism evidence="3 4">
    <name type="scientific">Pestalotiopsis fici (strain W106-1 / CGMCC3.15140)</name>
    <dbReference type="NCBI Taxonomy" id="1229662"/>
    <lineage>
        <taxon>Eukaryota</taxon>
        <taxon>Fungi</taxon>
        <taxon>Dikarya</taxon>
        <taxon>Ascomycota</taxon>
        <taxon>Pezizomycotina</taxon>
        <taxon>Sordariomycetes</taxon>
        <taxon>Xylariomycetidae</taxon>
        <taxon>Amphisphaeriales</taxon>
        <taxon>Sporocadaceae</taxon>
        <taxon>Pestalotiopsis</taxon>
    </lineage>
</organism>
<dbReference type="InParanoid" id="W3XKL6"/>
<dbReference type="AlphaFoldDB" id="W3XKL6"/>
<feature type="signal peptide" evidence="2">
    <location>
        <begin position="1"/>
        <end position="24"/>
    </location>
</feature>
<feature type="chain" id="PRO_5004835189" evidence="2">
    <location>
        <begin position="25"/>
        <end position="521"/>
    </location>
</feature>
<sequence length="521" mass="55423">MKFQSYSCAICALTLLSIISSAASVVTVGTEDHQAPLQRQQIAEAVDHPVLFSHDIAESQAQLWRRQFPNQQSVATPTIATRRGRSFGVWNGLLLLSINTAQIQIVTATSTATVPCSDNTSPGTVGVSYGIANNITSTSHVSSLSASPISLPENTLDTQSSAPLLCQDATTTVTETEHHHHTVFTTQTATVTDNLARRPQATGFLPEYPQGSSGSGADHFQPVDSFPEDQIAQQLPASTAKPSPPEGNGNRPLPVAQFEYVTEYVTLTAVKVNSVGPEVYQSPVSYIMSPTPSEEESSGDEDESGVTTTTSAVTTLFTTVTGTNVVETAITKSFSTGQSPASRYPQQLDPDPTTIPTVSSFSNAVSSLVNTTERSSVSMSHSAKPTIQIVNIWSSDWSTYPSSSTSVTTETTSQITQIPNTPEPGQAFDSHSPSTYPITTRLKFSTSPVSPTVVSTEPSLSTPSTTATTTSVHISTHTTPHADVVDSMETTNTACEDSVPTNGSRMPHIVISNIARRRRRS</sequence>
<evidence type="ECO:0000256" key="1">
    <source>
        <dbReference type="SAM" id="MobiDB-lite"/>
    </source>
</evidence>
<evidence type="ECO:0000313" key="3">
    <source>
        <dbReference type="EMBL" id="ETS86603.1"/>
    </source>
</evidence>
<evidence type="ECO:0000256" key="2">
    <source>
        <dbReference type="SAM" id="SignalP"/>
    </source>
</evidence>
<feature type="compositionally biased region" description="Low complexity" evidence="1">
    <location>
        <begin position="401"/>
        <end position="416"/>
    </location>
</feature>
<proteinExistence type="predicted"/>
<feature type="region of interest" description="Disordered" evidence="1">
    <location>
        <begin position="202"/>
        <end position="224"/>
    </location>
</feature>
<keyword evidence="2" id="KW-0732">Signal</keyword>
<reference evidence="4" key="1">
    <citation type="journal article" date="2015" name="BMC Genomics">
        <title>Genomic and transcriptomic analysis of the endophytic fungus Pestalotiopsis fici reveals its lifestyle and high potential for synthesis of natural products.</title>
        <authorList>
            <person name="Wang X."/>
            <person name="Zhang X."/>
            <person name="Liu L."/>
            <person name="Xiang M."/>
            <person name="Wang W."/>
            <person name="Sun X."/>
            <person name="Che Y."/>
            <person name="Guo L."/>
            <person name="Liu G."/>
            <person name="Guo L."/>
            <person name="Wang C."/>
            <person name="Yin W.B."/>
            <person name="Stadler M."/>
            <person name="Zhang X."/>
            <person name="Liu X."/>
        </authorList>
    </citation>
    <scope>NUCLEOTIDE SEQUENCE [LARGE SCALE GENOMIC DNA]</scope>
    <source>
        <strain evidence="4">W106-1 / CGMCC3.15140</strain>
    </source>
</reference>
<name>W3XKL6_PESFW</name>
<dbReference type="GeneID" id="19265444"/>
<feature type="compositionally biased region" description="Acidic residues" evidence="1">
    <location>
        <begin position="293"/>
        <end position="304"/>
    </location>
</feature>
<dbReference type="HOGENOM" id="CLU_522850_0_0_1"/>